<evidence type="ECO:0000256" key="7">
    <source>
        <dbReference type="SAM" id="MobiDB-lite"/>
    </source>
</evidence>
<evidence type="ECO:0000313" key="10">
    <source>
        <dbReference type="Proteomes" id="UP000233524"/>
    </source>
</evidence>
<evidence type="ECO:0000313" key="9">
    <source>
        <dbReference type="EMBL" id="PKS12021.1"/>
    </source>
</evidence>
<evidence type="ECO:0000256" key="1">
    <source>
        <dbReference type="ARBA" id="ARBA00004245"/>
    </source>
</evidence>
<dbReference type="PANTHER" id="PTHR18916:SF83">
    <property type="entry name" value="TIP ELONGATION PROTEIN 1"/>
    <property type="match status" value="1"/>
</dbReference>
<feature type="compositionally biased region" description="Low complexity" evidence="7">
    <location>
        <begin position="341"/>
        <end position="351"/>
    </location>
</feature>
<dbReference type="Pfam" id="PF01302">
    <property type="entry name" value="CAP_GLY"/>
    <property type="match status" value="1"/>
</dbReference>
<dbReference type="InterPro" id="IPR036859">
    <property type="entry name" value="CAP-Gly_dom_sf"/>
</dbReference>
<evidence type="ECO:0000256" key="5">
    <source>
        <dbReference type="ARBA" id="ARBA00023054"/>
    </source>
</evidence>
<evidence type="ECO:0000256" key="4">
    <source>
        <dbReference type="ARBA" id="ARBA00022737"/>
    </source>
</evidence>
<name>A0A2N3NHY9_9PEZI</name>
<evidence type="ECO:0000256" key="3">
    <source>
        <dbReference type="ARBA" id="ARBA00022701"/>
    </source>
</evidence>
<feature type="region of interest" description="Disordered" evidence="7">
    <location>
        <begin position="532"/>
        <end position="565"/>
    </location>
</feature>
<reference evidence="9 10" key="1">
    <citation type="journal article" date="2017" name="G3 (Bethesda)">
        <title>First Draft Genome Sequence of the Pathogenic Fungus Lomentospora prolificans (Formerly Scedosporium prolificans).</title>
        <authorList>
            <person name="Luo R."/>
            <person name="Zimin A."/>
            <person name="Workman R."/>
            <person name="Fan Y."/>
            <person name="Pertea G."/>
            <person name="Grossman N."/>
            <person name="Wear M.P."/>
            <person name="Jia B."/>
            <person name="Miller H."/>
            <person name="Casadevall A."/>
            <person name="Timp W."/>
            <person name="Zhang S.X."/>
            <person name="Salzberg S.L."/>
        </authorList>
    </citation>
    <scope>NUCLEOTIDE SEQUENCE [LARGE SCALE GENOMIC DNA]</scope>
    <source>
        <strain evidence="9 10">JHH-5317</strain>
    </source>
</reference>
<feature type="region of interest" description="Disordered" evidence="7">
    <location>
        <begin position="636"/>
        <end position="656"/>
    </location>
</feature>
<dbReference type="Proteomes" id="UP000233524">
    <property type="component" value="Unassembled WGS sequence"/>
</dbReference>
<dbReference type="AlphaFoldDB" id="A0A2N3NHY9"/>
<dbReference type="STRING" id="41688.A0A2N3NHY9"/>
<dbReference type="PROSITE" id="PS50245">
    <property type="entry name" value="CAP_GLY_2"/>
    <property type="match status" value="1"/>
</dbReference>
<keyword evidence="2" id="KW-0963">Cytoplasm</keyword>
<dbReference type="Gene3D" id="2.30.30.190">
    <property type="entry name" value="CAP Gly-rich-like domain"/>
    <property type="match status" value="1"/>
</dbReference>
<feature type="region of interest" description="Disordered" evidence="7">
    <location>
        <begin position="180"/>
        <end position="362"/>
    </location>
</feature>
<evidence type="ECO:0000259" key="8">
    <source>
        <dbReference type="PROSITE" id="PS50245"/>
    </source>
</evidence>
<dbReference type="OrthoDB" id="2130750at2759"/>
<protein>
    <recommendedName>
        <fullName evidence="8">CAP-Gly domain-containing protein</fullName>
    </recommendedName>
</protein>
<feature type="compositionally biased region" description="Basic and acidic residues" evidence="7">
    <location>
        <begin position="532"/>
        <end position="542"/>
    </location>
</feature>
<keyword evidence="10" id="KW-1185">Reference proteome</keyword>
<dbReference type="SMART" id="SM01052">
    <property type="entry name" value="CAP_GLY"/>
    <property type="match status" value="1"/>
</dbReference>
<sequence length="827" mass="89082">MAYTTTTTLATPASKASIYGTIRQPSSRNRTLRKSSSLGPGIATASTPNLNSLFNSHSRVAVRPSLARKGSLATLTQSSLASIPDVSESYGFDTVLNDSIMPPLTPGRLMPEDISIGDTVDVPGNMSGTVRFVGAVQGKKGVFAGVELNPEFAARGKNSGDVDGISYFSTSTPGAGIFLPVSKASRRDGPTSIPVTPTGISGGLKIGTQNSTNYTPPTPSLPKFSQSVGPGRAPSPYGKKPPRASLPRPESPVRRLQMTPGPRPSMSTSPSKANNANSRYVSPTTPRFAQSVRGTAGDPAKKFAFGKGDPKAGVGPRSVSALGFDDDDVTPTGVNRTKTNGSIGSISSFSSKMRPASRANNDDELERLRAQLEDRDKQLKEQTATLSEMESTLTELQGLMDQPGGPRFGGPGPDDDKDAAQLRSLLREKNEKIAMLTSEFDSHRADFRSTIDALEMASTETVRVYEAQKKEMMQEIQDLTSRLEDVETITSQLKQLEDLVQDLEEGLEDARRGEAEARGEVEFLRGEVERTRAELRREREKAAASSSNGAPQGANGTNDKSKELEQKEDEIRGLKAIIHSLSRDSAPTEAGESAESRRMREKLERDVADLRAVLEEKTGREEELERELETLRRTNGTQNHRQSAMTVVSARRSSLRDSRDTVILTRNQEVRSPEAPNGHKRGRTLDTMPESDTYSTATETSTLWCEICETGGHDILTCTNMFGPEGSKTEDALTSPLRAGNEGLKPLTINGNDDFKPAPLSPARPKARPVAPAAAPVPVPASRPLPSLMESGPVAGKESGVIDETKWCAICERDGHDSVDCPFEDAF</sequence>
<comment type="caution">
    <text evidence="9">The sequence shown here is derived from an EMBL/GenBank/DDBJ whole genome shotgun (WGS) entry which is preliminary data.</text>
</comment>
<dbReference type="VEuPathDB" id="FungiDB:jhhlp_001317"/>
<proteinExistence type="predicted"/>
<evidence type="ECO:0000256" key="2">
    <source>
        <dbReference type="ARBA" id="ARBA00022490"/>
    </source>
</evidence>
<dbReference type="InterPro" id="IPR032108">
    <property type="entry name" value="CLIP1_ZNF"/>
</dbReference>
<dbReference type="InterPro" id="IPR000938">
    <property type="entry name" value="CAP-Gly_domain"/>
</dbReference>
<feature type="compositionally biased region" description="Polar residues" evidence="7">
    <location>
        <begin position="265"/>
        <end position="288"/>
    </location>
</feature>
<feature type="compositionally biased region" description="Polar residues" evidence="7">
    <location>
        <begin position="545"/>
        <end position="558"/>
    </location>
</feature>
<dbReference type="Pfam" id="PF16641">
    <property type="entry name" value="CLIP1_ZNF"/>
    <property type="match status" value="2"/>
</dbReference>
<feature type="domain" description="CAP-Gly" evidence="8">
    <location>
        <begin position="134"/>
        <end position="180"/>
    </location>
</feature>
<evidence type="ECO:0000256" key="6">
    <source>
        <dbReference type="ARBA" id="ARBA00023212"/>
    </source>
</evidence>
<organism evidence="9 10">
    <name type="scientific">Lomentospora prolificans</name>
    <dbReference type="NCBI Taxonomy" id="41688"/>
    <lineage>
        <taxon>Eukaryota</taxon>
        <taxon>Fungi</taxon>
        <taxon>Dikarya</taxon>
        <taxon>Ascomycota</taxon>
        <taxon>Pezizomycotina</taxon>
        <taxon>Sordariomycetes</taxon>
        <taxon>Hypocreomycetidae</taxon>
        <taxon>Microascales</taxon>
        <taxon>Microascaceae</taxon>
        <taxon>Lomentospora</taxon>
    </lineage>
</organism>
<keyword evidence="4" id="KW-0677">Repeat</keyword>
<accession>A0A2N3NHY9</accession>
<dbReference type="EMBL" id="NLAX01000004">
    <property type="protein sequence ID" value="PKS12021.1"/>
    <property type="molecule type" value="Genomic_DNA"/>
</dbReference>
<keyword evidence="3" id="KW-0493">Microtubule</keyword>
<feature type="region of interest" description="Disordered" evidence="7">
    <location>
        <begin position="577"/>
        <end position="602"/>
    </location>
</feature>
<dbReference type="Gene3D" id="1.20.5.1700">
    <property type="match status" value="1"/>
</dbReference>
<feature type="region of interest" description="Disordered" evidence="7">
    <location>
        <begin position="671"/>
        <end position="693"/>
    </location>
</feature>
<dbReference type="GO" id="GO:0005874">
    <property type="term" value="C:microtubule"/>
    <property type="evidence" value="ECO:0007669"/>
    <property type="project" value="UniProtKB-KW"/>
</dbReference>
<dbReference type="PANTHER" id="PTHR18916">
    <property type="entry name" value="DYNACTIN 1-RELATED MICROTUBULE-BINDING"/>
    <property type="match status" value="1"/>
</dbReference>
<dbReference type="InParanoid" id="A0A2N3NHY9"/>
<comment type="subcellular location">
    <subcellularLocation>
        <location evidence="1">Cytoplasm</location>
        <location evidence="1">Cytoskeleton</location>
    </subcellularLocation>
</comment>
<keyword evidence="6" id="KW-0206">Cytoskeleton</keyword>
<feature type="compositionally biased region" description="Low complexity" evidence="7">
    <location>
        <begin position="761"/>
        <end position="774"/>
    </location>
</feature>
<dbReference type="SUPFAM" id="SSF74924">
    <property type="entry name" value="Cap-Gly domain"/>
    <property type="match status" value="1"/>
</dbReference>
<feature type="region of interest" description="Disordered" evidence="7">
    <location>
        <begin position="742"/>
        <end position="779"/>
    </location>
</feature>
<gene>
    <name evidence="9" type="ORF">jhhlp_001317</name>
</gene>
<keyword evidence="5" id="KW-0175">Coiled coil</keyword>